<gene>
    <name evidence="1" type="ORF">PAXRUDRAFT_824483</name>
</gene>
<dbReference type="HOGENOM" id="CLU_2469788_0_0_1"/>
<dbReference type="EMBL" id="KN824916">
    <property type="protein sequence ID" value="KIK97899.1"/>
    <property type="molecule type" value="Genomic_DNA"/>
</dbReference>
<protein>
    <submittedName>
        <fullName evidence="1">Uncharacterized protein</fullName>
    </submittedName>
</protein>
<sequence>MSPEPLKDINQMTRLPACTIQCMLECHCHTSVIRPQHEVQSLQAMLTDCEVQFIQGCLEHSPDMYLNELQMQLGEATIWRALQRIEYT</sequence>
<proteinExistence type="predicted"/>
<organism evidence="1 2">
    <name type="scientific">Paxillus rubicundulus Ve08.2h10</name>
    <dbReference type="NCBI Taxonomy" id="930991"/>
    <lineage>
        <taxon>Eukaryota</taxon>
        <taxon>Fungi</taxon>
        <taxon>Dikarya</taxon>
        <taxon>Basidiomycota</taxon>
        <taxon>Agaricomycotina</taxon>
        <taxon>Agaricomycetes</taxon>
        <taxon>Agaricomycetidae</taxon>
        <taxon>Boletales</taxon>
        <taxon>Paxilineae</taxon>
        <taxon>Paxillaceae</taxon>
        <taxon>Paxillus</taxon>
    </lineage>
</organism>
<accession>A0A0D0E7S2</accession>
<dbReference type="OrthoDB" id="2641874at2759"/>
<dbReference type="Proteomes" id="UP000054538">
    <property type="component" value="Unassembled WGS sequence"/>
</dbReference>
<name>A0A0D0E7S2_9AGAM</name>
<keyword evidence="2" id="KW-1185">Reference proteome</keyword>
<reference evidence="2" key="2">
    <citation type="submission" date="2015-01" db="EMBL/GenBank/DDBJ databases">
        <title>Evolutionary Origins and Diversification of the Mycorrhizal Mutualists.</title>
        <authorList>
            <consortium name="DOE Joint Genome Institute"/>
            <consortium name="Mycorrhizal Genomics Consortium"/>
            <person name="Kohler A."/>
            <person name="Kuo A."/>
            <person name="Nagy L.G."/>
            <person name="Floudas D."/>
            <person name="Copeland A."/>
            <person name="Barry K.W."/>
            <person name="Cichocki N."/>
            <person name="Veneault-Fourrey C."/>
            <person name="LaButti K."/>
            <person name="Lindquist E.A."/>
            <person name="Lipzen A."/>
            <person name="Lundell T."/>
            <person name="Morin E."/>
            <person name="Murat C."/>
            <person name="Riley R."/>
            <person name="Ohm R."/>
            <person name="Sun H."/>
            <person name="Tunlid A."/>
            <person name="Henrissat B."/>
            <person name="Grigoriev I.V."/>
            <person name="Hibbett D.S."/>
            <person name="Martin F."/>
        </authorList>
    </citation>
    <scope>NUCLEOTIDE SEQUENCE [LARGE SCALE GENOMIC DNA]</scope>
    <source>
        <strain evidence="2">Ve08.2h10</strain>
    </source>
</reference>
<evidence type="ECO:0000313" key="2">
    <source>
        <dbReference type="Proteomes" id="UP000054538"/>
    </source>
</evidence>
<dbReference type="AlphaFoldDB" id="A0A0D0E7S2"/>
<dbReference type="InParanoid" id="A0A0D0E7S2"/>
<evidence type="ECO:0000313" key="1">
    <source>
        <dbReference type="EMBL" id="KIK97899.1"/>
    </source>
</evidence>
<reference evidence="1 2" key="1">
    <citation type="submission" date="2014-04" db="EMBL/GenBank/DDBJ databases">
        <authorList>
            <consortium name="DOE Joint Genome Institute"/>
            <person name="Kuo A."/>
            <person name="Kohler A."/>
            <person name="Jargeat P."/>
            <person name="Nagy L.G."/>
            <person name="Floudas D."/>
            <person name="Copeland A."/>
            <person name="Barry K.W."/>
            <person name="Cichocki N."/>
            <person name="Veneault-Fourrey C."/>
            <person name="LaButti K."/>
            <person name="Lindquist E.A."/>
            <person name="Lipzen A."/>
            <person name="Lundell T."/>
            <person name="Morin E."/>
            <person name="Murat C."/>
            <person name="Sun H."/>
            <person name="Tunlid A."/>
            <person name="Henrissat B."/>
            <person name="Grigoriev I.V."/>
            <person name="Hibbett D.S."/>
            <person name="Martin F."/>
            <person name="Nordberg H.P."/>
            <person name="Cantor M.N."/>
            <person name="Hua S.X."/>
        </authorList>
    </citation>
    <scope>NUCLEOTIDE SEQUENCE [LARGE SCALE GENOMIC DNA]</scope>
    <source>
        <strain evidence="1 2">Ve08.2h10</strain>
    </source>
</reference>